<dbReference type="SUPFAM" id="SSF52402">
    <property type="entry name" value="Adenine nucleotide alpha hydrolases-like"/>
    <property type="match status" value="1"/>
</dbReference>
<feature type="domain" description="NFACT protein RNA binding" evidence="1">
    <location>
        <begin position="225"/>
        <end position="325"/>
    </location>
</feature>
<comment type="caution">
    <text evidence="2">The sequence shown here is derived from an EMBL/GenBank/DDBJ whole genome shotgun (WGS) entry which is preliminary data.</text>
</comment>
<reference evidence="2" key="1">
    <citation type="journal article" date="2020" name="mSystems">
        <title>Genome- and Community-Level Interaction Insights into Carbon Utilization and Element Cycling Functions of Hydrothermarchaeota in Hydrothermal Sediment.</title>
        <authorList>
            <person name="Zhou Z."/>
            <person name="Liu Y."/>
            <person name="Xu W."/>
            <person name="Pan J."/>
            <person name="Luo Z.H."/>
            <person name="Li M."/>
        </authorList>
    </citation>
    <scope>NUCLEOTIDE SEQUENCE [LARGE SCALE GENOMIC DNA]</scope>
    <source>
        <strain evidence="2">SpSt-897</strain>
    </source>
</reference>
<name>A0A7C3UX80_9BACT</name>
<accession>A0A7C3UX80</accession>
<protein>
    <submittedName>
        <fullName evidence="2">DUF814 domain-containing protein</fullName>
    </submittedName>
</protein>
<dbReference type="InterPro" id="IPR059101">
    <property type="entry name" value="NFACT-R_2"/>
</dbReference>
<gene>
    <name evidence="2" type="ORF">ENW96_05220</name>
</gene>
<dbReference type="EMBL" id="DTMF01000136">
    <property type="protein sequence ID" value="HGF33778.1"/>
    <property type="molecule type" value="Genomic_DNA"/>
</dbReference>
<organism evidence="2">
    <name type="scientific">Desulfobacca acetoxidans</name>
    <dbReference type="NCBI Taxonomy" id="60893"/>
    <lineage>
        <taxon>Bacteria</taxon>
        <taxon>Pseudomonadati</taxon>
        <taxon>Thermodesulfobacteriota</taxon>
        <taxon>Desulfobaccia</taxon>
        <taxon>Desulfobaccales</taxon>
        <taxon>Desulfobaccaceae</taxon>
        <taxon>Desulfobacca</taxon>
    </lineage>
</organism>
<sequence>MNQKKRALGLFSGGLDSMLAAAVLREQGVEVAGAAFITPFFGPERAREAAAHLNLPLIERDITESYYPLLVAPPHGFGSRHNPCLDCHILMLREAGALMAAEGFDFLFTGEVLGQRPMSQHRGALILVARESGYQDLVLRPLSARLLTPTRPELLGWVDRERLFDISGRGRKRQMELASRYGISKYPSPAGGCLLTDPGYASRLKELLARNGLPPRRDLELLKWGRHFRLPGGAKVVGGRTHRENEAIARLVGPGDLVLRVQGVPGPLVLLSGTSGKQGVEEAAALAAAYSDAPEGSEVIVLVRQAGAAHPVKTRTSPKDRFKEWLI</sequence>
<evidence type="ECO:0000259" key="1">
    <source>
        <dbReference type="Pfam" id="PF18297"/>
    </source>
</evidence>
<dbReference type="AlphaFoldDB" id="A0A7C3UX80"/>
<dbReference type="PANTHER" id="PTHR11933:SF6">
    <property type="entry name" value="THIL AANH DOMAIN-CONTAINING PROTEIN"/>
    <property type="match status" value="1"/>
</dbReference>
<dbReference type="InterPro" id="IPR014729">
    <property type="entry name" value="Rossmann-like_a/b/a_fold"/>
</dbReference>
<dbReference type="Gene3D" id="3.40.50.620">
    <property type="entry name" value="HUPs"/>
    <property type="match status" value="1"/>
</dbReference>
<dbReference type="PANTHER" id="PTHR11933">
    <property type="entry name" value="TRNA 5-METHYLAMINOMETHYL-2-THIOURIDYLATE -METHYLTRANSFERASE"/>
    <property type="match status" value="1"/>
</dbReference>
<proteinExistence type="predicted"/>
<evidence type="ECO:0000313" key="2">
    <source>
        <dbReference type="EMBL" id="HGF33778.1"/>
    </source>
</evidence>
<dbReference type="Pfam" id="PF18297">
    <property type="entry name" value="NFACT-R_2"/>
    <property type="match status" value="1"/>
</dbReference>